<organism evidence="4 5">
    <name type="scientific">Apiospora kogelbergensis</name>
    <dbReference type="NCBI Taxonomy" id="1337665"/>
    <lineage>
        <taxon>Eukaryota</taxon>
        <taxon>Fungi</taxon>
        <taxon>Dikarya</taxon>
        <taxon>Ascomycota</taxon>
        <taxon>Pezizomycotina</taxon>
        <taxon>Sordariomycetes</taxon>
        <taxon>Xylariomycetidae</taxon>
        <taxon>Amphisphaeriales</taxon>
        <taxon>Apiosporaceae</taxon>
        <taxon>Apiospora</taxon>
    </lineage>
</organism>
<dbReference type="Proteomes" id="UP001392437">
    <property type="component" value="Unassembled WGS sequence"/>
</dbReference>
<evidence type="ECO:0000313" key="5">
    <source>
        <dbReference type="Proteomes" id="UP001392437"/>
    </source>
</evidence>
<feature type="chain" id="PRO_5043631691" description="Glyoxalase-like domain-containing protein" evidence="2">
    <location>
        <begin position="17"/>
        <end position="302"/>
    </location>
</feature>
<evidence type="ECO:0000313" key="4">
    <source>
        <dbReference type="EMBL" id="KAK8096166.1"/>
    </source>
</evidence>
<gene>
    <name evidence="4" type="ORF">PG999_014188</name>
</gene>
<dbReference type="AlphaFoldDB" id="A0AAW0Q6C3"/>
<dbReference type="InterPro" id="IPR025870">
    <property type="entry name" value="Glyoxalase-like_dom"/>
</dbReference>
<proteinExistence type="predicted"/>
<keyword evidence="5" id="KW-1185">Reference proteome</keyword>
<dbReference type="EMBL" id="JAQQWP010000011">
    <property type="protein sequence ID" value="KAK8096166.1"/>
    <property type="molecule type" value="Genomic_DNA"/>
</dbReference>
<feature type="region of interest" description="Disordered" evidence="1">
    <location>
        <begin position="78"/>
        <end position="97"/>
    </location>
</feature>
<protein>
    <recommendedName>
        <fullName evidence="3">Glyoxalase-like domain-containing protein</fullName>
    </recommendedName>
</protein>
<dbReference type="InterPro" id="IPR029068">
    <property type="entry name" value="Glyas_Bleomycin-R_OHBP_Dase"/>
</dbReference>
<evidence type="ECO:0000259" key="3">
    <source>
        <dbReference type="Pfam" id="PF13468"/>
    </source>
</evidence>
<feature type="signal peptide" evidence="2">
    <location>
        <begin position="1"/>
        <end position="16"/>
    </location>
</feature>
<name>A0AAW0Q6C3_9PEZI</name>
<evidence type="ECO:0000256" key="2">
    <source>
        <dbReference type="SAM" id="SignalP"/>
    </source>
</evidence>
<feature type="domain" description="Glyoxalase-like" evidence="3">
    <location>
        <begin position="16"/>
        <end position="202"/>
    </location>
</feature>
<accession>A0AAW0Q6C3</accession>
<sequence>MLFTHIALPAPWLAAAFVLVPGGKHSDGVTENALVYFADGSYLELLAFADDERGRAGRPGHRWGAQTEGAVIDWALTLRSPPAPDNPDQQEDEDVPESVRAGFRAIQQGVRDASRGSLEYRDLLPGGRHRPDGAVLRWATSAAVRKTATGQQQPVEPGVLPFWCLDATPRGRRVPRWSHGKRTGWEHASGAVGVAVLQVTPPSALETPTGRGGAESDLRKVYDVLFDGKMDEEGVFEARHEPGEVRLVERGRDGDGTEKLSLALFTTSREFAGRTVGGPVTDKVRLEFEFVFASCGYGIWSD</sequence>
<dbReference type="Pfam" id="PF13468">
    <property type="entry name" value="Glyoxalase_3"/>
    <property type="match status" value="1"/>
</dbReference>
<comment type="caution">
    <text evidence="4">The sequence shown here is derived from an EMBL/GenBank/DDBJ whole genome shotgun (WGS) entry which is preliminary data.</text>
</comment>
<keyword evidence="2" id="KW-0732">Signal</keyword>
<evidence type="ECO:0000256" key="1">
    <source>
        <dbReference type="SAM" id="MobiDB-lite"/>
    </source>
</evidence>
<reference evidence="4 5" key="1">
    <citation type="submission" date="2023-01" db="EMBL/GenBank/DDBJ databases">
        <title>Analysis of 21 Apiospora genomes using comparative genomics revels a genus with tremendous synthesis potential of carbohydrate active enzymes and secondary metabolites.</title>
        <authorList>
            <person name="Sorensen T."/>
        </authorList>
    </citation>
    <scope>NUCLEOTIDE SEQUENCE [LARGE SCALE GENOMIC DNA]</scope>
    <source>
        <strain evidence="4 5">CBS 117206</strain>
    </source>
</reference>
<dbReference type="PANTHER" id="PTHR40265">
    <property type="entry name" value="BLL2707 PROTEIN"/>
    <property type="match status" value="1"/>
</dbReference>
<dbReference type="PANTHER" id="PTHR40265:SF1">
    <property type="entry name" value="GLYOXALASE-LIKE DOMAIN-CONTAINING PROTEIN"/>
    <property type="match status" value="1"/>
</dbReference>
<dbReference type="Gene3D" id="3.10.180.10">
    <property type="entry name" value="2,3-Dihydroxybiphenyl 1,2-Dioxygenase, domain 1"/>
    <property type="match status" value="1"/>
</dbReference>